<gene>
    <name evidence="1" type="ORF">S12H4_45130</name>
</gene>
<name>X1TN01_9ZZZZ</name>
<comment type="caution">
    <text evidence="1">The sequence shown here is derived from an EMBL/GenBank/DDBJ whole genome shotgun (WGS) entry which is preliminary data.</text>
</comment>
<dbReference type="AlphaFoldDB" id="X1TN01"/>
<reference evidence="1" key="1">
    <citation type="journal article" date="2014" name="Front. Microbiol.">
        <title>High frequency of phylogenetically diverse reductive dehalogenase-homologous genes in deep subseafloor sedimentary metagenomes.</title>
        <authorList>
            <person name="Kawai M."/>
            <person name="Futagami T."/>
            <person name="Toyoda A."/>
            <person name="Takaki Y."/>
            <person name="Nishi S."/>
            <person name="Hori S."/>
            <person name="Arai W."/>
            <person name="Tsubouchi T."/>
            <person name="Morono Y."/>
            <person name="Uchiyama I."/>
            <person name="Ito T."/>
            <person name="Fujiyama A."/>
            <person name="Inagaki F."/>
            <person name="Takami H."/>
        </authorList>
    </citation>
    <scope>NUCLEOTIDE SEQUENCE</scope>
    <source>
        <strain evidence="1">Expedition CK06-06</strain>
    </source>
</reference>
<protein>
    <submittedName>
        <fullName evidence="1">Uncharacterized protein</fullName>
    </submittedName>
</protein>
<dbReference type="EMBL" id="BARW01027870">
    <property type="protein sequence ID" value="GAJ06723.1"/>
    <property type="molecule type" value="Genomic_DNA"/>
</dbReference>
<proteinExistence type="predicted"/>
<sequence>MRMPSMNWATLWLLIIAALAPQVCVAQRGGRLLSPEVQADRTVTFRLRAPNAD</sequence>
<evidence type="ECO:0000313" key="1">
    <source>
        <dbReference type="EMBL" id="GAJ06723.1"/>
    </source>
</evidence>
<accession>X1TN01</accession>
<feature type="non-terminal residue" evidence="1">
    <location>
        <position position="53"/>
    </location>
</feature>
<organism evidence="1">
    <name type="scientific">marine sediment metagenome</name>
    <dbReference type="NCBI Taxonomy" id="412755"/>
    <lineage>
        <taxon>unclassified sequences</taxon>
        <taxon>metagenomes</taxon>
        <taxon>ecological metagenomes</taxon>
    </lineage>
</organism>